<sequence length="156" mass="17907">MRLQQADEHLEAALDNKTYNEADLFLVKIPINLPYQTNWSGYERVDGEVTVAGETYKYVQRKVEKDTMYLQCIRHTERNTIAQKANDYLSKTTDVANHNNSKKTNNTAAKFAAEEFVNHIIEWQILAIANGKTYNATVHNITTNTHLQQLIRPPQA</sequence>
<accession>A0ABV8PUS4</accession>
<proteinExistence type="predicted"/>
<evidence type="ECO:0000313" key="1">
    <source>
        <dbReference type="EMBL" id="MFC4231838.1"/>
    </source>
</evidence>
<reference evidence="2" key="1">
    <citation type="journal article" date="2019" name="Int. J. Syst. Evol. Microbiol.">
        <title>The Global Catalogue of Microorganisms (GCM) 10K type strain sequencing project: providing services to taxonomists for standard genome sequencing and annotation.</title>
        <authorList>
            <consortium name="The Broad Institute Genomics Platform"/>
            <consortium name="The Broad Institute Genome Sequencing Center for Infectious Disease"/>
            <person name="Wu L."/>
            <person name="Ma J."/>
        </authorList>
    </citation>
    <scope>NUCLEOTIDE SEQUENCE [LARGE SCALE GENOMIC DNA]</scope>
    <source>
        <strain evidence="2">CECT 8010</strain>
    </source>
</reference>
<organism evidence="1 2">
    <name type="scientific">Parasediminibacterium paludis</name>
    <dbReference type="NCBI Taxonomy" id="908966"/>
    <lineage>
        <taxon>Bacteria</taxon>
        <taxon>Pseudomonadati</taxon>
        <taxon>Bacteroidota</taxon>
        <taxon>Chitinophagia</taxon>
        <taxon>Chitinophagales</taxon>
        <taxon>Chitinophagaceae</taxon>
        <taxon>Parasediminibacterium</taxon>
    </lineage>
</organism>
<name>A0ABV8PUS4_9BACT</name>
<dbReference type="RefSeq" id="WP_379013446.1">
    <property type="nucleotide sequence ID" value="NZ_JBHSDC010000012.1"/>
</dbReference>
<gene>
    <name evidence="1" type="ORF">ACFOW1_08045</name>
</gene>
<evidence type="ECO:0000313" key="2">
    <source>
        <dbReference type="Proteomes" id="UP001595906"/>
    </source>
</evidence>
<dbReference type="Proteomes" id="UP001595906">
    <property type="component" value="Unassembled WGS sequence"/>
</dbReference>
<protein>
    <submittedName>
        <fullName evidence="1">Uncharacterized protein</fullName>
    </submittedName>
</protein>
<keyword evidence="2" id="KW-1185">Reference proteome</keyword>
<comment type="caution">
    <text evidence="1">The sequence shown here is derived from an EMBL/GenBank/DDBJ whole genome shotgun (WGS) entry which is preliminary data.</text>
</comment>
<dbReference type="EMBL" id="JBHSDC010000012">
    <property type="protein sequence ID" value="MFC4231838.1"/>
    <property type="molecule type" value="Genomic_DNA"/>
</dbReference>